<name>A0ABV7HTK0_9HYPH</name>
<evidence type="ECO:0000259" key="1">
    <source>
        <dbReference type="PROSITE" id="PS51186"/>
    </source>
</evidence>
<keyword evidence="3" id="KW-1185">Reference proteome</keyword>
<dbReference type="PROSITE" id="PS51186">
    <property type="entry name" value="GNAT"/>
    <property type="match status" value="1"/>
</dbReference>
<dbReference type="EC" id="2.3.-.-" evidence="2"/>
<keyword evidence="2" id="KW-0012">Acyltransferase</keyword>
<evidence type="ECO:0000313" key="3">
    <source>
        <dbReference type="Proteomes" id="UP001595647"/>
    </source>
</evidence>
<protein>
    <submittedName>
        <fullName evidence="2">GNAT family N-acetyltransferase</fullName>
        <ecNumber evidence="2">2.3.-.-</ecNumber>
    </submittedName>
</protein>
<dbReference type="Pfam" id="PF13302">
    <property type="entry name" value="Acetyltransf_3"/>
    <property type="match status" value="1"/>
</dbReference>
<organism evidence="2 3">
    <name type="scientific">Ciceribacter thiooxidans</name>
    <dbReference type="NCBI Taxonomy" id="1969821"/>
    <lineage>
        <taxon>Bacteria</taxon>
        <taxon>Pseudomonadati</taxon>
        <taxon>Pseudomonadota</taxon>
        <taxon>Alphaproteobacteria</taxon>
        <taxon>Hyphomicrobiales</taxon>
        <taxon>Rhizobiaceae</taxon>
        <taxon>Ciceribacter</taxon>
    </lineage>
</organism>
<sequence>MQSEFLRDDQYRSPKDRLRPERLRSDCPVLLSQRLVMRAPHEEDIDALSHLANNAAVATMVSRMPHPYTAKDAADFVRRSNLGEIGKCVYAITKTENGAFLGCCGLEPHQDDPETLEIGYWLGQPYWNQGYATEAAHALIDMAFRTREIRFIDARCRVTNIASRRVIQKCGFQFQGSGMVGSLALGGMVPVEWYRLDRKTWMSLKSWGEMR</sequence>
<gene>
    <name evidence="2" type="ORF">ACFOHV_00775</name>
</gene>
<dbReference type="RefSeq" id="WP_182305925.1">
    <property type="nucleotide sequence ID" value="NZ_CP059896.1"/>
</dbReference>
<dbReference type="InterPro" id="IPR016181">
    <property type="entry name" value="Acyl_CoA_acyltransferase"/>
</dbReference>
<dbReference type="Proteomes" id="UP001595647">
    <property type="component" value="Unassembled WGS sequence"/>
</dbReference>
<proteinExistence type="predicted"/>
<dbReference type="GO" id="GO:0016746">
    <property type="term" value="F:acyltransferase activity"/>
    <property type="evidence" value="ECO:0007669"/>
    <property type="project" value="UniProtKB-KW"/>
</dbReference>
<dbReference type="Gene3D" id="3.40.630.30">
    <property type="match status" value="1"/>
</dbReference>
<accession>A0ABV7HTK0</accession>
<dbReference type="InterPro" id="IPR051531">
    <property type="entry name" value="N-acetyltransferase"/>
</dbReference>
<dbReference type="SUPFAM" id="SSF55729">
    <property type="entry name" value="Acyl-CoA N-acyltransferases (Nat)"/>
    <property type="match status" value="1"/>
</dbReference>
<evidence type="ECO:0000313" key="2">
    <source>
        <dbReference type="EMBL" id="MFC3161803.1"/>
    </source>
</evidence>
<comment type="caution">
    <text evidence="2">The sequence shown here is derived from an EMBL/GenBank/DDBJ whole genome shotgun (WGS) entry which is preliminary data.</text>
</comment>
<dbReference type="EMBL" id="JBHRTG010000001">
    <property type="protein sequence ID" value="MFC3161803.1"/>
    <property type="molecule type" value="Genomic_DNA"/>
</dbReference>
<keyword evidence="2" id="KW-0808">Transferase</keyword>
<reference evidence="3" key="1">
    <citation type="journal article" date="2019" name="Int. J. Syst. Evol. Microbiol.">
        <title>The Global Catalogue of Microorganisms (GCM) 10K type strain sequencing project: providing services to taxonomists for standard genome sequencing and annotation.</title>
        <authorList>
            <consortium name="The Broad Institute Genomics Platform"/>
            <consortium name="The Broad Institute Genome Sequencing Center for Infectious Disease"/>
            <person name="Wu L."/>
            <person name="Ma J."/>
        </authorList>
    </citation>
    <scope>NUCLEOTIDE SEQUENCE [LARGE SCALE GENOMIC DNA]</scope>
    <source>
        <strain evidence="3">KCTC 52231</strain>
    </source>
</reference>
<feature type="domain" description="N-acetyltransferase" evidence="1">
    <location>
        <begin position="35"/>
        <end position="207"/>
    </location>
</feature>
<dbReference type="PANTHER" id="PTHR43792:SF1">
    <property type="entry name" value="N-ACETYLTRANSFERASE DOMAIN-CONTAINING PROTEIN"/>
    <property type="match status" value="1"/>
</dbReference>
<dbReference type="InterPro" id="IPR000182">
    <property type="entry name" value="GNAT_dom"/>
</dbReference>
<dbReference type="PANTHER" id="PTHR43792">
    <property type="entry name" value="GNAT FAMILY, PUTATIVE (AFU_ORTHOLOGUE AFUA_3G00765)-RELATED-RELATED"/>
    <property type="match status" value="1"/>
</dbReference>